<proteinExistence type="predicted"/>
<evidence type="ECO:0000313" key="1">
    <source>
        <dbReference type="EMBL" id="GEO97884.1"/>
    </source>
</evidence>
<sequence length="63" mass="7023">MSINRGGIPDTPITDAIAAERQIKGWSRAKKEALIAENWDRLQELAKRPTARTERSSKPPASH</sequence>
<organism evidence="1 2">
    <name type="scientific">Methylobacterium haplocladii</name>
    <dbReference type="NCBI Taxonomy" id="1176176"/>
    <lineage>
        <taxon>Bacteria</taxon>
        <taxon>Pseudomonadati</taxon>
        <taxon>Pseudomonadota</taxon>
        <taxon>Alphaproteobacteria</taxon>
        <taxon>Hyphomicrobiales</taxon>
        <taxon>Methylobacteriaceae</taxon>
        <taxon>Methylobacterium</taxon>
    </lineage>
</organism>
<protein>
    <recommendedName>
        <fullName evidence="3">GIY-YIG domain-containing protein</fullName>
    </recommendedName>
</protein>
<gene>
    <name evidence="1" type="ORF">MHA02_02720</name>
</gene>
<keyword evidence="2" id="KW-1185">Reference proteome</keyword>
<accession>A0A512IJL7</accession>
<dbReference type="EMBL" id="BJZT01000003">
    <property type="protein sequence ID" value="GEO97884.1"/>
    <property type="molecule type" value="Genomic_DNA"/>
</dbReference>
<evidence type="ECO:0008006" key="3">
    <source>
        <dbReference type="Google" id="ProtNLM"/>
    </source>
</evidence>
<dbReference type="Proteomes" id="UP000321258">
    <property type="component" value="Unassembled WGS sequence"/>
</dbReference>
<name>A0A512IJL7_9HYPH</name>
<evidence type="ECO:0000313" key="2">
    <source>
        <dbReference type="Proteomes" id="UP000321258"/>
    </source>
</evidence>
<reference evidence="1 2" key="1">
    <citation type="submission" date="2019-07" db="EMBL/GenBank/DDBJ databases">
        <title>Whole genome shotgun sequence of Methylobacterium haplocladii NBRC 107714.</title>
        <authorList>
            <person name="Hosoyama A."/>
            <person name="Uohara A."/>
            <person name="Ohji S."/>
            <person name="Ichikawa N."/>
        </authorList>
    </citation>
    <scope>NUCLEOTIDE SEQUENCE [LARGE SCALE GENOMIC DNA]</scope>
    <source>
        <strain evidence="1 2">NBRC 107714</strain>
    </source>
</reference>
<comment type="caution">
    <text evidence="1">The sequence shown here is derived from an EMBL/GenBank/DDBJ whole genome shotgun (WGS) entry which is preliminary data.</text>
</comment>
<dbReference type="AlphaFoldDB" id="A0A512IJL7"/>